<accession>A0A150XHH8</accession>
<keyword evidence="3" id="KW-1185">Reference proteome</keyword>
<comment type="caution">
    <text evidence="2">The sequence shown here is derived from an EMBL/GenBank/DDBJ whole genome shotgun (WGS) entry which is preliminary data.</text>
</comment>
<feature type="transmembrane region" description="Helical" evidence="1">
    <location>
        <begin position="12"/>
        <end position="29"/>
    </location>
</feature>
<evidence type="ECO:0008006" key="4">
    <source>
        <dbReference type="Google" id="ProtNLM"/>
    </source>
</evidence>
<feature type="transmembrane region" description="Helical" evidence="1">
    <location>
        <begin position="98"/>
        <end position="117"/>
    </location>
</feature>
<reference evidence="2 3" key="1">
    <citation type="submission" date="2016-01" db="EMBL/GenBank/DDBJ databases">
        <title>Genome sequencing of Roseivirga spongicola UST030701-084.</title>
        <authorList>
            <person name="Selvaratnam C."/>
            <person name="Thevarajoo S."/>
            <person name="Goh K.M."/>
            <person name="Ee R."/>
            <person name="Chan K.-G."/>
            <person name="Chong C.S."/>
        </authorList>
    </citation>
    <scope>NUCLEOTIDE SEQUENCE [LARGE SCALE GENOMIC DNA]</scope>
    <source>
        <strain evidence="2 3">UST030701-084</strain>
    </source>
</reference>
<keyword evidence="1" id="KW-0472">Membrane</keyword>
<organism evidence="2 3">
    <name type="scientific">Roseivirga spongicola</name>
    <dbReference type="NCBI Taxonomy" id="333140"/>
    <lineage>
        <taxon>Bacteria</taxon>
        <taxon>Pseudomonadati</taxon>
        <taxon>Bacteroidota</taxon>
        <taxon>Cytophagia</taxon>
        <taxon>Cytophagales</taxon>
        <taxon>Roseivirgaceae</taxon>
        <taxon>Roseivirga</taxon>
    </lineage>
</organism>
<dbReference type="Proteomes" id="UP000075606">
    <property type="component" value="Unassembled WGS sequence"/>
</dbReference>
<dbReference type="AlphaFoldDB" id="A0A150XHH8"/>
<proteinExistence type="predicted"/>
<keyword evidence="1" id="KW-1133">Transmembrane helix</keyword>
<keyword evidence="1" id="KW-0812">Transmembrane</keyword>
<evidence type="ECO:0000256" key="1">
    <source>
        <dbReference type="SAM" id="Phobius"/>
    </source>
</evidence>
<feature type="transmembrane region" description="Helical" evidence="1">
    <location>
        <begin position="129"/>
        <end position="150"/>
    </location>
</feature>
<evidence type="ECO:0000313" key="2">
    <source>
        <dbReference type="EMBL" id="KYG78163.1"/>
    </source>
</evidence>
<dbReference type="EMBL" id="LRPC01000001">
    <property type="protein sequence ID" value="KYG78163.1"/>
    <property type="molecule type" value="Genomic_DNA"/>
</dbReference>
<sequence length="155" mass="17535">MSLQVLVFRNFVFLQVGFPFIYLLFLLSFPVDSGFTTAMVFGLICAIIVDLFYQTLGIHASAAVFIMFIRPTWMKIVVPRSGYESNELSTIGSYGISWFLGYAAPLIFAYCCIVFFVEAGSAQFFWHTITKALVSSVITLVFVVFTQYLFYPKSN</sequence>
<name>A0A150XHH8_9BACT</name>
<dbReference type="STRING" id="333140.AWW68_05180"/>
<gene>
    <name evidence="2" type="ORF">AWW68_05180</name>
</gene>
<protein>
    <recommendedName>
        <fullName evidence="4">Rod shape-determining protein MreD</fullName>
    </recommendedName>
</protein>
<evidence type="ECO:0000313" key="3">
    <source>
        <dbReference type="Proteomes" id="UP000075606"/>
    </source>
</evidence>